<dbReference type="PANTHER" id="PTHR43691:SF11">
    <property type="entry name" value="FI09636P-RELATED"/>
    <property type="match status" value="1"/>
</dbReference>
<evidence type="ECO:0000256" key="6">
    <source>
        <dbReference type="ARBA" id="ARBA00022490"/>
    </source>
</evidence>
<comment type="catalytic activity">
    <reaction evidence="9 10">
        <text>uridine + phosphate = alpha-D-ribose 1-phosphate + uracil</text>
        <dbReference type="Rhea" id="RHEA:24388"/>
        <dbReference type="ChEBI" id="CHEBI:16704"/>
        <dbReference type="ChEBI" id="CHEBI:17568"/>
        <dbReference type="ChEBI" id="CHEBI:43474"/>
        <dbReference type="ChEBI" id="CHEBI:57720"/>
        <dbReference type="EC" id="2.4.2.3"/>
    </reaction>
</comment>
<comment type="pathway">
    <text evidence="2 10">Pyrimidine metabolism; UMP biosynthesis via salvage pathway; uracil from uridine (phosphorylase route): step 1/1.</text>
</comment>
<proteinExistence type="inferred from homology"/>
<reference evidence="13" key="1">
    <citation type="submission" date="2016-11" db="EMBL/GenBank/DDBJ databases">
        <authorList>
            <person name="Jaros S."/>
            <person name="Januszkiewicz K."/>
            <person name="Wedrychowicz H."/>
        </authorList>
    </citation>
    <scope>NUCLEOTIDE SEQUENCE [LARGE SCALE GENOMIC DNA]</scope>
    <source>
        <strain evidence="13">DSM 4029</strain>
    </source>
</reference>
<dbReference type="CDD" id="cd17767">
    <property type="entry name" value="UP_EcUdp-like"/>
    <property type="match status" value="1"/>
</dbReference>
<name>A0AAQ1RVY8_9FIRM</name>
<protein>
    <recommendedName>
        <fullName evidence="5 10">Uridine phosphorylase</fullName>
        <ecNumber evidence="4 10">2.4.2.3</ecNumber>
    </recommendedName>
</protein>
<dbReference type="AlphaFoldDB" id="A0AAQ1RVY8"/>
<comment type="similarity">
    <text evidence="3 10">Belongs to the PNP/UDP phosphorylase family.</text>
</comment>
<evidence type="ECO:0000259" key="11">
    <source>
        <dbReference type="Pfam" id="PF01048"/>
    </source>
</evidence>
<dbReference type="InterPro" id="IPR010058">
    <property type="entry name" value="Uridine_phosphorylase"/>
</dbReference>
<organism evidence="12 13">
    <name type="scientific">Bittarella massiliensis</name>
    <name type="common">ex Durand et al. 2017</name>
    <dbReference type="NCBI Taxonomy" id="1720313"/>
    <lineage>
        <taxon>Bacteria</taxon>
        <taxon>Bacillati</taxon>
        <taxon>Bacillota</taxon>
        <taxon>Clostridia</taxon>
        <taxon>Eubacteriales</taxon>
        <taxon>Oscillospiraceae</taxon>
        <taxon>Bittarella (ex Durand et al. 2017)</taxon>
    </lineage>
</organism>
<dbReference type="InterPro" id="IPR018016">
    <property type="entry name" value="Nucleoside_phosphorylase_CS"/>
</dbReference>
<evidence type="ECO:0000313" key="12">
    <source>
        <dbReference type="EMBL" id="SHG11152.1"/>
    </source>
</evidence>
<evidence type="ECO:0000256" key="3">
    <source>
        <dbReference type="ARBA" id="ARBA00010456"/>
    </source>
</evidence>
<dbReference type="EC" id="2.4.2.3" evidence="4 10"/>
<dbReference type="PANTHER" id="PTHR43691">
    <property type="entry name" value="URIDINE PHOSPHORYLASE"/>
    <property type="match status" value="1"/>
</dbReference>
<evidence type="ECO:0000256" key="2">
    <source>
        <dbReference type="ARBA" id="ARBA00004825"/>
    </source>
</evidence>
<dbReference type="NCBIfam" id="TIGR01718">
    <property type="entry name" value="Uridine-psphlse"/>
    <property type="match status" value="1"/>
</dbReference>
<evidence type="ECO:0000256" key="5">
    <source>
        <dbReference type="ARBA" id="ARBA00021980"/>
    </source>
</evidence>
<dbReference type="SUPFAM" id="SSF53167">
    <property type="entry name" value="Purine and uridine phosphorylases"/>
    <property type="match status" value="1"/>
</dbReference>
<evidence type="ECO:0000256" key="10">
    <source>
        <dbReference type="RuleBase" id="RU361131"/>
    </source>
</evidence>
<dbReference type="InterPro" id="IPR035994">
    <property type="entry name" value="Nucleoside_phosphorylase_sf"/>
</dbReference>
<comment type="caution">
    <text evidence="12">The sequence shown here is derived from an EMBL/GenBank/DDBJ whole genome shotgun (WGS) entry which is preliminary data.</text>
</comment>
<keyword evidence="6" id="KW-0963">Cytoplasm</keyword>
<evidence type="ECO:0000256" key="4">
    <source>
        <dbReference type="ARBA" id="ARBA00011888"/>
    </source>
</evidence>
<evidence type="ECO:0000256" key="1">
    <source>
        <dbReference type="ARBA" id="ARBA00004496"/>
    </source>
</evidence>
<dbReference type="EMBL" id="FQVY01000002">
    <property type="protein sequence ID" value="SHG11152.1"/>
    <property type="molecule type" value="Genomic_DNA"/>
</dbReference>
<evidence type="ECO:0000256" key="8">
    <source>
        <dbReference type="ARBA" id="ARBA00022679"/>
    </source>
</evidence>
<sequence>MLSKMIVGDDGRTYHIKLNEEDVKGTQFAILPGDPGRVPKIAAFLDNPRKLGENREYVSYEGFLDGVKVIVCSTGIGGPSAAICIEELHLLGVQNFIRIGTCGGIDLDVMGGDVVVVTGAIRAEGTSKEYLPIEFPAVADLDIAYALREGAKKLGYRVHTGVVQCKDSFYGQHSPDRMPISYELLNRWEAWKRAGTLGSEMESAALFTVCQSLGCKAGAVMHVVQNQERAALGMENPYDHDTEKAIKATIEGIRYLIAHQ</sequence>
<keyword evidence="7 10" id="KW-0328">Glycosyltransferase</keyword>
<evidence type="ECO:0000256" key="7">
    <source>
        <dbReference type="ARBA" id="ARBA00022676"/>
    </source>
</evidence>
<dbReference type="Proteomes" id="UP000184089">
    <property type="component" value="Unassembled WGS sequence"/>
</dbReference>
<comment type="subcellular location">
    <subcellularLocation>
        <location evidence="1">Cytoplasm</location>
    </subcellularLocation>
</comment>
<accession>A0AAQ1RVY8</accession>
<dbReference type="InterPro" id="IPR000845">
    <property type="entry name" value="Nucleoside_phosphorylase_d"/>
</dbReference>
<dbReference type="GO" id="GO:0005829">
    <property type="term" value="C:cytosol"/>
    <property type="evidence" value="ECO:0007669"/>
    <property type="project" value="TreeGrafter"/>
</dbReference>
<comment type="function">
    <text evidence="10">Catalyzes the reversible phosphorylytic cleavage of uridine to uracil and ribose-1-phosphate.</text>
</comment>
<dbReference type="GO" id="GO:0009166">
    <property type="term" value="P:nucleotide catabolic process"/>
    <property type="evidence" value="ECO:0007669"/>
    <property type="project" value="InterPro"/>
</dbReference>
<dbReference type="Pfam" id="PF01048">
    <property type="entry name" value="PNP_UDP_1"/>
    <property type="match status" value="1"/>
</dbReference>
<dbReference type="Gene3D" id="3.40.50.1580">
    <property type="entry name" value="Nucleoside phosphorylase domain"/>
    <property type="match status" value="1"/>
</dbReference>
<evidence type="ECO:0000313" key="13">
    <source>
        <dbReference type="Proteomes" id="UP000184089"/>
    </source>
</evidence>
<evidence type="ECO:0000256" key="9">
    <source>
        <dbReference type="ARBA" id="ARBA00048447"/>
    </source>
</evidence>
<keyword evidence="8 10" id="KW-0808">Transferase</keyword>
<feature type="domain" description="Nucleoside phosphorylase" evidence="11">
    <location>
        <begin position="28"/>
        <end position="228"/>
    </location>
</feature>
<dbReference type="GO" id="GO:0004850">
    <property type="term" value="F:uridine phosphorylase activity"/>
    <property type="evidence" value="ECO:0007669"/>
    <property type="project" value="UniProtKB-EC"/>
</dbReference>
<dbReference type="PROSITE" id="PS01232">
    <property type="entry name" value="PNP_UDP_1"/>
    <property type="match status" value="1"/>
</dbReference>
<gene>
    <name evidence="12" type="ORF">SAMN05444424_1513</name>
</gene>
<dbReference type="GO" id="GO:0009164">
    <property type="term" value="P:nucleoside catabolic process"/>
    <property type="evidence" value="ECO:0007669"/>
    <property type="project" value="UniProtKB-ARBA"/>
</dbReference>